<feature type="transmembrane region" description="Helical" evidence="1">
    <location>
        <begin position="136"/>
        <end position="157"/>
    </location>
</feature>
<evidence type="ECO:0000259" key="2">
    <source>
        <dbReference type="PROSITE" id="PS50132"/>
    </source>
</evidence>
<feature type="transmembrane region" description="Helical" evidence="1">
    <location>
        <begin position="76"/>
        <end position="99"/>
    </location>
</feature>
<reference evidence="4 6" key="2">
    <citation type="submission" date="2018-03" db="EMBL/GenBank/DDBJ databases">
        <authorList>
            <person name="Fogelqvist J."/>
        </authorList>
    </citation>
    <scope>NUCLEOTIDE SEQUENCE [LARGE SCALE GENOMIC DNA]</scope>
</reference>
<gene>
    <name evidence="3" type="ORF">PBRA_008830</name>
    <name evidence="4" type="ORF">PLBR_LOCUS5876</name>
</gene>
<keyword evidence="1" id="KW-1133">Transmembrane helix</keyword>
<dbReference type="SMART" id="SM00315">
    <property type="entry name" value="RGS"/>
    <property type="match status" value="1"/>
</dbReference>
<evidence type="ECO:0000313" key="6">
    <source>
        <dbReference type="Proteomes" id="UP000290189"/>
    </source>
</evidence>
<evidence type="ECO:0000313" key="4">
    <source>
        <dbReference type="EMBL" id="SPQ98661.1"/>
    </source>
</evidence>
<dbReference type="PANTHER" id="PTHR10845:SF192">
    <property type="entry name" value="DOUBLE HIT, ISOFORM B"/>
    <property type="match status" value="1"/>
</dbReference>
<dbReference type="PANTHER" id="PTHR10845">
    <property type="entry name" value="REGULATOR OF G PROTEIN SIGNALING"/>
    <property type="match status" value="1"/>
</dbReference>
<dbReference type="InterPro" id="IPR016137">
    <property type="entry name" value="RGS"/>
</dbReference>
<dbReference type="Proteomes" id="UP000290189">
    <property type="component" value="Unassembled WGS sequence"/>
</dbReference>
<accession>A0A0G4J2Y3</accession>
<protein>
    <recommendedName>
        <fullName evidence="2">RGS domain-containing protein</fullName>
    </recommendedName>
</protein>
<dbReference type="EMBL" id="CDSF01000121">
    <property type="protein sequence ID" value="CEP01887.1"/>
    <property type="molecule type" value="Genomic_DNA"/>
</dbReference>
<dbReference type="OrthoDB" id="196547at2759"/>
<feature type="domain" description="RGS" evidence="2">
    <location>
        <begin position="277"/>
        <end position="440"/>
    </location>
</feature>
<dbReference type="Proteomes" id="UP000039324">
    <property type="component" value="Unassembled WGS sequence"/>
</dbReference>
<dbReference type="Gene3D" id="1.10.167.10">
    <property type="entry name" value="Regulator of G-protein Signalling 4, domain 2"/>
    <property type="match status" value="1"/>
</dbReference>
<evidence type="ECO:0000313" key="5">
    <source>
        <dbReference type="Proteomes" id="UP000039324"/>
    </source>
</evidence>
<dbReference type="SUPFAM" id="SSF48097">
    <property type="entry name" value="Regulator of G-protein signaling, RGS"/>
    <property type="match status" value="1"/>
</dbReference>
<keyword evidence="1" id="KW-0472">Membrane</keyword>
<dbReference type="EMBL" id="OVEO01000010">
    <property type="protein sequence ID" value="SPQ98661.1"/>
    <property type="molecule type" value="Genomic_DNA"/>
</dbReference>
<organism evidence="3 5">
    <name type="scientific">Plasmodiophora brassicae</name>
    <name type="common">Clubroot disease agent</name>
    <dbReference type="NCBI Taxonomy" id="37360"/>
    <lineage>
        <taxon>Eukaryota</taxon>
        <taxon>Sar</taxon>
        <taxon>Rhizaria</taxon>
        <taxon>Endomyxa</taxon>
        <taxon>Phytomyxea</taxon>
        <taxon>Plasmodiophorida</taxon>
        <taxon>Plasmodiophoridae</taxon>
        <taxon>Plasmodiophora</taxon>
    </lineage>
</organism>
<evidence type="ECO:0000256" key="1">
    <source>
        <dbReference type="SAM" id="Phobius"/>
    </source>
</evidence>
<proteinExistence type="predicted"/>
<sequence length="458" mass="51184">MPTYDSWQNYMFITFLVVSLLNRPIIFYYYWIRYGKSPVIRTRLPHVCLVLFLANWISEIAAFVPFNGRDACLASLLLVQLLQLVTSVIPGLRVVWLHLNWKLTRGKILQGRHGHKGAIVTRSWLLLHPYIVTKTFFGLVLFAATLLSAIFVMWQWFTFAQYNPGVCVSQSLSTLGILLSFAGMLVLGTFVFLLRRANDAYHILRELQLDFAVWIVSVSLSTVALVVFTSFSTTVFPLKSLVVSITYEVYLFTAFVKPIMWARDFDRTGVGSSGLVTLENVLRSDDGRAAFTEYLKTEFAVEGIEFYVAVREYEALFHRKGRRRAAGGATPPVKTQTVSSDDSSDHVVLLETSVAHDDRLLVAKAVYNTFIKEGALMQVNLSWSVRHAYDELFATDADADVIHVETKGAASPIDANLFRPAWLEVEQVLAAGPFSRFLKTPAGSALVVQVGAAPGAPH</sequence>
<dbReference type="Pfam" id="PF00615">
    <property type="entry name" value="RGS"/>
    <property type="match status" value="1"/>
</dbReference>
<feature type="transmembrane region" description="Helical" evidence="1">
    <location>
        <begin position="12"/>
        <end position="32"/>
    </location>
</feature>
<dbReference type="InterPro" id="IPR044926">
    <property type="entry name" value="RGS_subdomain_2"/>
</dbReference>
<reference evidence="3 5" key="1">
    <citation type="submission" date="2015-02" db="EMBL/GenBank/DDBJ databases">
        <authorList>
            <person name="Chooi Y.-H."/>
        </authorList>
    </citation>
    <scope>NUCLEOTIDE SEQUENCE [LARGE SCALE GENOMIC DNA]</scope>
    <source>
        <strain evidence="3">E3</strain>
    </source>
</reference>
<keyword evidence="4" id="KW-0496">Mitochondrion</keyword>
<evidence type="ECO:0000313" key="3">
    <source>
        <dbReference type="EMBL" id="CEP01887.1"/>
    </source>
</evidence>
<dbReference type="AlphaFoldDB" id="A0A0G4J2Y3"/>
<name>A0A0G4J2Y3_PLABS</name>
<keyword evidence="5" id="KW-1185">Reference proteome</keyword>
<dbReference type="InterPro" id="IPR036305">
    <property type="entry name" value="RGS_sf"/>
</dbReference>
<feature type="transmembrane region" description="Helical" evidence="1">
    <location>
        <begin position="44"/>
        <end position="64"/>
    </location>
</feature>
<feature type="transmembrane region" description="Helical" evidence="1">
    <location>
        <begin position="177"/>
        <end position="195"/>
    </location>
</feature>
<keyword evidence="1" id="KW-0812">Transmembrane</keyword>
<dbReference type="PROSITE" id="PS50132">
    <property type="entry name" value="RGS"/>
    <property type="match status" value="1"/>
</dbReference>
<feature type="transmembrane region" description="Helical" evidence="1">
    <location>
        <begin position="207"/>
        <end position="228"/>
    </location>
</feature>
<geneLocation type="mitochondrion" evidence="4"/>